<dbReference type="SUPFAM" id="SSF51695">
    <property type="entry name" value="PLC-like phosphodiesterases"/>
    <property type="match status" value="1"/>
</dbReference>
<dbReference type="GO" id="GO:0006629">
    <property type="term" value="P:lipid metabolic process"/>
    <property type="evidence" value="ECO:0007669"/>
    <property type="project" value="InterPro"/>
</dbReference>
<dbReference type="InterPro" id="IPR017946">
    <property type="entry name" value="PLC-like_Pdiesterase_TIM-brl"/>
</dbReference>
<reference evidence="2" key="1">
    <citation type="submission" date="2021-01" db="EMBL/GenBank/DDBJ databases">
        <authorList>
            <person name="Corre E."/>
            <person name="Pelletier E."/>
            <person name="Niang G."/>
            <person name="Scheremetjew M."/>
            <person name="Finn R."/>
            <person name="Kale V."/>
            <person name="Holt S."/>
            <person name="Cochrane G."/>
            <person name="Meng A."/>
            <person name="Brown T."/>
            <person name="Cohen L."/>
        </authorList>
    </citation>
    <scope>NUCLEOTIDE SEQUENCE</scope>
    <source>
        <strain evidence="2">NY070348D</strain>
    </source>
</reference>
<dbReference type="InterPro" id="IPR051057">
    <property type="entry name" value="PI-PLC_domain"/>
</dbReference>
<name>A0A7S2SID2_9STRA</name>
<sequence length="749" mass="82696">MGLFFCAWLLLAGWCPCASGADLPSGFTSNWMWYMNNLLHDKVVLDLPLPGTHDTLTYDLDTTMSSVADGAPKWVPKVLDVLRDLGLDHLLDEIFKIVNTQAITQKLTVVEQLDAGMRFLDLRVSYEDRQEAKGWYGYHFTITKHPFETYLKEIQAWLESHPKEFLMLALTHHGNGCVGLSPFSSNSTKAKALGEMKTMLDSAFGSMLIDDNKANTTTLGEYMRRGRRVLLYVAEPELLGMGLSHCTQVNQHSTGADVTEYLKAKDGGYKWQQSLFSSGRSVNEQYIKENSVHLISGATSSNDCLGTASIAYQIALKFSDNLLKVYSLQVMLRECFKLGLVKMSRATMDLPLTLVDYGWLTNFYSAPMMRYAMEAGGVWALPPVMYLDMVGKNGTFTWGGDGSFPYLGSMLKSKWNKWGSCNQTLPSSETSIQPLACGKQIDEAITNLLKASPPERVDNTKYGYDAEYPPPPNKTRTCALGYSEVTTRPGTTLCVAKPFRRIANQGDKCSVSKGLHCSADDAGVMYTPWEGHASGKCFSTCKLSASPALSNKLEIQGLGDTVSLHSLKDPSKYLFCSKNGTFSPFSDITNDNYDDFKFVIEGGQKDPYLCESNLSQIVSECAKGYRAVNVSGETHCYIEPYQSTGRDQCRTAALSCSYKYEACSVGYSAHAHGNCAFGCYNDCVVNQDGYKIKQGLFGNLHSITDLSKYHICDTHGNWHGFTDTGHDYAFNNGSGKGGPTAFKCTYPTS</sequence>
<dbReference type="Gene3D" id="3.20.20.190">
    <property type="entry name" value="Phosphatidylinositol (PI) phosphodiesterase"/>
    <property type="match status" value="1"/>
</dbReference>
<dbReference type="GO" id="GO:0008081">
    <property type="term" value="F:phosphoric diester hydrolase activity"/>
    <property type="evidence" value="ECO:0007669"/>
    <property type="project" value="InterPro"/>
</dbReference>
<organism evidence="2">
    <name type="scientific">Mucochytrium quahogii</name>
    <dbReference type="NCBI Taxonomy" id="96639"/>
    <lineage>
        <taxon>Eukaryota</taxon>
        <taxon>Sar</taxon>
        <taxon>Stramenopiles</taxon>
        <taxon>Bigyra</taxon>
        <taxon>Labyrinthulomycetes</taxon>
        <taxon>Thraustochytrida</taxon>
        <taxon>Thraustochytriidae</taxon>
        <taxon>Mucochytrium</taxon>
    </lineage>
</organism>
<keyword evidence="1" id="KW-0732">Signal</keyword>
<dbReference type="PANTHER" id="PTHR13593">
    <property type="match status" value="1"/>
</dbReference>
<dbReference type="Pfam" id="PF26146">
    <property type="entry name" value="PI-PLC_X"/>
    <property type="match status" value="1"/>
</dbReference>
<dbReference type="AlphaFoldDB" id="A0A7S2SID2"/>
<protein>
    <submittedName>
        <fullName evidence="2">Uncharacterized protein</fullName>
    </submittedName>
</protein>
<evidence type="ECO:0000313" key="2">
    <source>
        <dbReference type="EMBL" id="CAD9701010.1"/>
    </source>
</evidence>
<accession>A0A7S2SID2</accession>
<feature type="signal peptide" evidence="1">
    <location>
        <begin position="1"/>
        <end position="20"/>
    </location>
</feature>
<gene>
    <name evidence="2" type="ORF">QSP1433_LOCUS14430</name>
</gene>
<dbReference type="PANTHER" id="PTHR13593:SF113">
    <property type="entry name" value="SI:DKEY-266F7.9"/>
    <property type="match status" value="1"/>
</dbReference>
<feature type="chain" id="PRO_5030555601" evidence="1">
    <location>
        <begin position="21"/>
        <end position="749"/>
    </location>
</feature>
<proteinExistence type="predicted"/>
<evidence type="ECO:0000256" key="1">
    <source>
        <dbReference type="SAM" id="SignalP"/>
    </source>
</evidence>
<dbReference type="EMBL" id="HBHK01022840">
    <property type="protein sequence ID" value="CAD9701010.1"/>
    <property type="molecule type" value="Transcribed_RNA"/>
</dbReference>